<gene>
    <name evidence="1" type="ORF">HMPREF0216_02832</name>
</gene>
<dbReference type="AlphaFoldDB" id="L1Q7X9"/>
<dbReference type="HOGENOM" id="CLU_3134075_0_0_9"/>
<name>L1Q7X9_9CLOT</name>
<sequence>MIKKSIIGQLKDGTRYNIRGNELIINNRVWFKGTKEEIEKYMEERLNNE</sequence>
<evidence type="ECO:0000313" key="1">
    <source>
        <dbReference type="EMBL" id="EKY24073.1"/>
    </source>
</evidence>
<dbReference type="RefSeq" id="WP_005215044.1">
    <property type="nucleotide sequence ID" value="NZ_KB291681.1"/>
</dbReference>
<comment type="caution">
    <text evidence="1">The sequence shown here is derived from an EMBL/GenBank/DDBJ whole genome shotgun (WGS) entry which is preliminary data.</text>
</comment>
<dbReference type="PATRIC" id="fig|545697.3.peg.2784"/>
<accession>L1Q7X9</accession>
<organism evidence="1 2">
    <name type="scientific">Clostridium celatum DSM 1785</name>
    <dbReference type="NCBI Taxonomy" id="545697"/>
    <lineage>
        <taxon>Bacteria</taxon>
        <taxon>Bacillati</taxon>
        <taxon>Bacillota</taxon>
        <taxon>Clostridia</taxon>
        <taxon>Eubacteriales</taxon>
        <taxon>Clostridiaceae</taxon>
        <taxon>Clostridium</taxon>
    </lineage>
</organism>
<dbReference type="Proteomes" id="UP000010420">
    <property type="component" value="Unassembled WGS sequence"/>
</dbReference>
<keyword evidence="2" id="KW-1185">Reference proteome</keyword>
<reference evidence="1 2" key="1">
    <citation type="submission" date="2012-05" db="EMBL/GenBank/DDBJ databases">
        <authorList>
            <person name="Weinstock G."/>
            <person name="Sodergren E."/>
            <person name="Lobos E.A."/>
            <person name="Fulton L."/>
            <person name="Fulton R."/>
            <person name="Courtney L."/>
            <person name="Fronick C."/>
            <person name="O'Laughlin M."/>
            <person name="Godfrey J."/>
            <person name="Wilson R.M."/>
            <person name="Miner T."/>
            <person name="Farmer C."/>
            <person name="Delehaunty K."/>
            <person name="Cordes M."/>
            <person name="Minx P."/>
            <person name="Tomlinson C."/>
            <person name="Chen J."/>
            <person name="Wollam A."/>
            <person name="Pepin K.H."/>
            <person name="Bhonagiri V."/>
            <person name="Zhang X."/>
            <person name="Suruliraj S."/>
            <person name="Warren W."/>
            <person name="Mitreva M."/>
            <person name="Mardis E.R."/>
            <person name="Wilson R.K."/>
        </authorList>
    </citation>
    <scope>NUCLEOTIDE SEQUENCE [LARGE SCALE GENOMIC DNA]</scope>
    <source>
        <strain evidence="1 2">DSM 1785</strain>
    </source>
</reference>
<proteinExistence type="predicted"/>
<dbReference type="EMBL" id="AMEZ01000091">
    <property type="protein sequence ID" value="EKY24073.1"/>
    <property type="molecule type" value="Genomic_DNA"/>
</dbReference>
<dbReference type="STRING" id="545697.HMPREF0216_02832"/>
<protein>
    <submittedName>
        <fullName evidence="1">Uncharacterized protein</fullName>
    </submittedName>
</protein>
<evidence type="ECO:0000313" key="2">
    <source>
        <dbReference type="Proteomes" id="UP000010420"/>
    </source>
</evidence>